<dbReference type="Pfam" id="PF00061">
    <property type="entry name" value="Lipocalin"/>
    <property type="match status" value="1"/>
</dbReference>
<evidence type="ECO:0000313" key="8">
    <source>
        <dbReference type="Proteomes" id="UP001152836"/>
    </source>
</evidence>
<dbReference type="Proteomes" id="UP001152836">
    <property type="component" value="Unassembled WGS sequence"/>
</dbReference>
<evidence type="ECO:0000259" key="6">
    <source>
        <dbReference type="Pfam" id="PF00061"/>
    </source>
</evidence>
<evidence type="ECO:0000256" key="5">
    <source>
        <dbReference type="SAM" id="SignalP"/>
    </source>
</evidence>
<dbReference type="EMBL" id="CALSGD010001402">
    <property type="protein sequence ID" value="CAH6788755.1"/>
    <property type="molecule type" value="Genomic_DNA"/>
</dbReference>
<dbReference type="InterPro" id="IPR000566">
    <property type="entry name" value="Lipocln_cytosolic_FA-bd_dom"/>
</dbReference>
<feature type="signal peptide" evidence="5">
    <location>
        <begin position="1"/>
        <end position="18"/>
    </location>
</feature>
<protein>
    <submittedName>
        <fullName evidence="7">Lcn1 protein</fullName>
    </submittedName>
</protein>
<dbReference type="Gene3D" id="2.40.128.20">
    <property type="match status" value="1"/>
</dbReference>
<dbReference type="CDD" id="cd19414">
    <property type="entry name" value="lipocalin_1_3_4_13-like"/>
    <property type="match status" value="1"/>
</dbReference>
<keyword evidence="8" id="KW-1185">Reference proteome</keyword>
<reference evidence="7" key="1">
    <citation type="submission" date="2022-06" db="EMBL/GenBank/DDBJ databases">
        <authorList>
            <person name="Andreotti S."/>
            <person name="Wyler E."/>
        </authorList>
    </citation>
    <scope>NUCLEOTIDE SEQUENCE</scope>
</reference>
<dbReference type="PANTHER" id="PTHR11430:SF124">
    <property type="entry name" value="LIPOCALIN 1-LIKE PROTEIN 1-RELATED"/>
    <property type="match status" value="1"/>
</dbReference>
<comment type="similarity">
    <text evidence="2">Belongs to the calycin superfamily. Lipocalin family.</text>
</comment>
<dbReference type="PRINTS" id="PR01175">
    <property type="entry name" value="VNEBNERGLAND"/>
</dbReference>
<keyword evidence="3" id="KW-0964">Secreted</keyword>
<dbReference type="InterPro" id="IPR002345">
    <property type="entry name" value="Lipocalin"/>
</dbReference>
<comment type="subcellular location">
    <subcellularLocation>
        <location evidence="1">Secreted</location>
    </subcellularLocation>
</comment>
<evidence type="ECO:0000313" key="7">
    <source>
        <dbReference type="EMBL" id="CAH6788755.1"/>
    </source>
</evidence>
<dbReference type="SUPFAM" id="SSF50814">
    <property type="entry name" value="Lipocalins"/>
    <property type="match status" value="1"/>
</dbReference>
<comment type="caution">
    <text evidence="7">The sequence shown here is derived from an EMBL/GenBank/DDBJ whole genome shotgun (WGS) entry which is preliminary data.</text>
</comment>
<name>A0AAU9Z9V4_PHORO</name>
<keyword evidence="4 5" id="KW-0732">Signal</keyword>
<dbReference type="GO" id="GO:0036094">
    <property type="term" value="F:small molecule binding"/>
    <property type="evidence" value="ECO:0007669"/>
    <property type="project" value="InterPro"/>
</dbReference>
<sequence length="180" mass="19837">MKALLLTFSLGLLAALQAQTFPTTEETRDVTGTWYMKATASDKWIPEKLRSVSVTPMTITALEGGNLQVKFNVLIAGQCRETSTVLEKTDEPDKYTADGGTQVFYIIPSAVEDHYILYGQYKVHKLHFQGAKLLGRDPGISLEALEDFRNAVRAGGLNEEDIFIPKQSGRKQLCPLGLGT</sequence>
<dbReference type="InterPro" id="IPR012674">
    <property type="entry name" value="Calycin"/>
</dbReference>
<evidence type="ECO:0000256" key="4">
    <source>
        <dbReference type="ARBA" id="ARBA00022729"/>
    </source>
</evidence>
<evidence type="ECO:0000256" key="1">
    <source>
        <dbReference type="ARBA" id="ARBA00004613"/>
    </source>
</evidence>
<evidence type="ECO:0000256" key="3">
    <source>
        <dbReference type="ARBA" id="ARBA00022525"/>
    </source>
</evidence>
<accession>A0AAU9Z9V4</accession>
<dbReference type="AlphaFoldDB" id="A0AAU9Z9V4"/>
<dbReference type="PANTHER" id="PTHR11430">
    <property type="entry name" value="LIPOCALIN"/>
    <property type="match status" value="1"/>
</dbReference>
<dbReference type="GO" id="GO:0005615">
    <property type="term" value="C:extracellular space"/>
    <property type="evidence" value="ECO:0007669"/>
    <property type="project" value="TreeGrafter"/>
</dbReference>
<feature type="domain" description="Lipocalin/cytosolic fatty-acid binding" evidence="6">
    <location>
        <begin position="31"/>
        <end position="168"/>
    </location>
</feature>
<evidence type="ECO:0000256" key="2">
    <source>
        <dbReference type="ARBA" id="ARBA00006889"/>
    </source>
</evidence>
<proteinExistence type="inferred from homology"/>
<organism evidence="7 8">
    <name type="scientific">Phodopus roborovskii</name>
    <name type="common">Roborovski's desert hamster</name>
    <name type="synonym">Cricetulus roborovskii</name>
    <dbReference type="NCBI Taxonomy" id="109678"/>
    <lineage>
        <taxon>Eukaryota</taxon>
        <taxon>Metazoa</taxon>
        <taxon>Chordata</taxon>
        <taxon>Craniata</taxon>
        <taxon>Vertebrata</taxon>
        <taxon>Euteleostomi</taxon>
        <taxon>Mammalia</taxon>
        <taxon>Eutheria</taxon>
        <taxon>Euarchontoglires</taxon>
        <taxon>Glires</taxon>
        <taxon>Rodentia</taxon>
        <taxon>Myomorpha</taxon>
        <taxon>Muroidea</taxon>
        <taxon>Cricetidae</taxon>
        <taxon>Cricetinae</taxon>
        <taxon>Phodopus</taxon>
    </lineage>
</organism>
<feature type="chain" id="PRO_5043538455" evidence="5">
    <location>
        <begin position="19"/>
        <end position="180"/>
    </location>
</feature>
<gene>
    <name evidence="7" type="primary">Lcn1</name>
    <name evidence="7" type="ORF">PHOROB_LOCUS6414</name>
</gene>
<dbReference type="InterPro" id="IPR002450">
    <property type="entry name" value="von_Ebner_gland"/>
</dbReference>